<dbReference type="Proteomes" id="UP000509510">
    <property type="component" value="Chromosome V"/>
</dbReference>
<dbReference type="OrthoDB" id="3257095at2759"/>
<evidence type="ECO:0000256" key="6">
    <source>
        <dbReference type="SAM" id="Phobius"/>
    </source>
</evidence>
<dbReference type="Gene3D" id="1.20.1740.10">
    <property type="entry name" value="Amino acid/polyamine transporter I"/>
    <property type="match status" value="1"/>
</dbReference>
<evidence type="ECO:0000256" key="5">
    <source>
        <dbReference type="ARBA" id="ARBA00023136"/>
    </source>
</evidence>
<feature type="transmembrane region" description="Helical" evidence="6">
    <location>
        <begin position="109"/>
        <end position="134"/>
    </location>
</feature>
<feature type="transmembrane region" description="Helical" evidence="6">
    <location>
        <begin position="226"/>
        <end position="243"/>
    </location>
</feature>
<feature type="transmembrane region" description="Helical" evidence="6">
    <location>
        <begin position="467"/>
        <end position="487"/>
    </location>
</feature>
<dbReference type="PANTHER" id="PTHR45649">
    <property type="entry name" value="AMINO-ACID PERMEASE BAT1"/>
    <property type="match status" value="1"/>
</dbReference>
<dbReference type="AlphaFoldDB" id="A0A7H8R767"/>
<feature type="transmembrane region" description="Helical" evidence="6">
    <location>
        <begin position="313"/>
        <end position="332"/>
    </location>
</feature>
<evidence type="ECO:0000256" key="3">
    <source>
        <dbReference type="ARBA" id="ARBA00022692"/>
    </source>
</evidence>
<proteinExistence type="predicted"/>
<evidence type="ECO:0000256" key="1">
    <source>
        <dbReference type="ARBA" id="ARBA00004141"/>
    </source>
</evidence>
<reference evidence="8" key="1">
    <citation type="submission" date="2020-06" db="EMBL/GenBank/DDBJ databases">
        <title>A chromosome-scale genome assembly of Talaromyces rugulosus W13939.</title>
        <authorList>
            <person name="Wang B."/>
            <person name="Guo L."/>
            <person name="Ye K."/>
            <person name="Wang L."/>
        </authorList>
    </citation>
    <scope>NUCLEOTIDE SEQUENCE [LARGE SCALE GENOMIC DNA]</scope>
    <source>
        <strain evidence="8">W13939</strain>
    </source>
</reference>
<evidence type="ECO:0000313" key="7">
    <source>
        <dbReference type="EMBL" id="QKX61818.1"/>
    </source>
</evidence>
<feature type="transmembrane region" description="Helical" evidence="6">
    <location>
        <begin position="393"/>
        <end position="415"/>
    </location>
</feature>
<feature type="transmembrane region" description="Helical" evidence="6">
    <location>
        <begin position="28"/>
        <end position="47"/>
    </location>
</feature>
<evidence type="ECO:0000313" key="8">
    <source>
        <dbReference type="Proteomes" id="UP000509510"/>
    </source>
</evidence>
<organism evidence="7 8">
    <name type="scientific">Talaromyces rugulosus</name>
    <name type="common">Penicillium rugulosum</name>
    <dbReference type="NCBI Taxonomy" id="121627"/>
    <lineage>
        <taxon>Eukaryota</taxon>
        <taxon>Fungi</taxon>
        <taxon>Dikarya</taxon>
        <taxon>Ascomycota</taxon>
        <taxon>Pezizomycotina</taxon>
        <taxon>Eurotiomycetes</taxon>
        <taxon>Eurotiomycetidae</taxon>
        <taxon>Eurotiales</taxon>
        <taxon>Trichocomaceae</taxon>
        <taxon>Talaromyces</taxon>
        <taxon>Talaromyces sect. Islandici</taxon>
    </lineage>
</organism>
<feature type="transmembrane region" description="Helical" evidence="6">
    <location>
        <begin position="154"/>
        <end position="174"/>
    </location>
</feature>
<keyword evidence="2" id="KW-0813">Transport</keyword>
<dbReference type="EMBL" id="CP055902">
    <property type="protein sequence ID" value="QKX61818.1"/>
    <property type="molecule type" value="Genomic_DNA"/>
</dbReference>
<feature type="transmembrane region" description="Helical" evidence="6">
    <location>
        <begin position="67"/>
        <end position="88"/>
    </location>
</feature>
<accession>A0A7H8R767</accession>
<name>A0A7H8R767_TALRU</name>
<dbReference type="GeneID" id="55996458"/>
<keyword evidence="4 6" id="KW-1133">Transmembrane helix</keyword>
<keyword evidence="8" id="KW-1185">Reference proteome</keyword>
<comment type="subcellular location">
    <subcellularLocation>
        <location evidence="1">Membrane</location>
        <topology evidence="1">Multi-pass membrane protein</topology>
    </subcellularLocation>
</comment>
<dbReference type="GO" id="GO:0022857">
    <property type="term" value="F:transmembrane transporter activity"/>
    <property type="evidence" value="ECO:0007669"/>
    <property type="project" value="InterPro"/>
</dbReference>
<feature type="transmembrane region" description="Helical" evidence="6">
    <location>
        <begin position="186"/>
        <end position="204"/>
    </location>
</feature>
<keyword evidence="3 6" id="KW-0812">Transmembrane</keyword>
<keyword evidence="5 6" id="KW-0472">Membrane</keyword>
<gene>
    <name evidence="7" type="ORF">TRUGW13939_08974</name>
</gene>
<feature type="transmembrane region" description="Helical" evidence="6">
    <location>
        <begin position="369"/>
        <end position="387"/>
    </location>
</feature>
<evidence type="ECO:0000256" key="4">
    <source>
        <dbReference type="ARBA" id="ARBA00022989"/>
    </source>
</evidence>
<dbReference type="PIRSF" id="PIRSF006060">
    <property type="entry name" value="AA_transporter"/>
    <property type="match status" value="1"/>
</dbReference>
<dbReference type="Pfam" id="PF13520">
    <property type="entry name" value="AA_permease_2"/>
    <property type="match status" value="1"/>
</dbReference>
<evidence type="ECO:0000256" key="2">
    <source>
        <dbReference type="ARBA" id="ARBA00022448"/>
    </source>
</evidence>
<dbReference type="GO" id="GO:0016020">
    <property type="term" value="C:membrane"/>
    <property type="evidence" value="ECO:0007669"/>
    <property type="project" value="UniProtKB-SubCell"/>
</dbReference>
<dbReference type="InterPro" id="IPR002293">
    <property type="entry name" value="AA/rel_permease1"/>
</dbReference>
<evidence type="ECO:0008006" key="9">
    <source>
        <dbReference type="Google" id="ProtNLM"/>
    </source>
</evidence>
<dbReference type="RefSeq" id="XP_035347992.1">
    <property type="nucleotide sequence ID" value="XM_035492099.1"/>
</dbReference>
<feature type="transmembrane region" description="Helical" evidence="6">
    <location>
        <begin position="264"/>
        <end position="286"/>
    </location>
</feature>
<feature type="transmembrane region" description="Helical" evidence="6">
    <location>
        <begin position="436"/>
        <end position="455"/>
    </location>
</feature>
<dbReference type="PANTHER" id="PTHR45649:SF14">
    <property type="entry name" value="GABA PERMEASE"/>
    <property type="match status" value="1"/>
</dbReference>
<dbReference type="KEGG" id="trg:TRUGW13939_08974"/>
<sequence>MPIQDKSSQEDEDVEEGNASAHSMRRQFSVWSLAALCLCLMATWEALSTVVTTALANGGAPCFFYNYILSFLASVAVASSLAEIASSYPTAGGQYHWVALLAPSRTSALASWFTGWISCGGQIVLTASAAFAAGLEMQALITANHPDSYLPQRWQGMLFYWLVLVYAMVVNMWGSKILPHTNIVSGVIHIVAFIAIVVVLGVMAEKNDSYFVFAQVTNTSGWKNDGISWLVGLLSTVYPFLGYDSATHLAEEMKHPARDVPLAMVLSVVINGIMGLGYCVILLYSMTNLDELLASPTTFPFIQLLLNVTSSKVGATLLTIIWASIPVAATVAGTTSTSRTVWAFARDDAIFCSEYFSHIDTRLAVPARVVVLITILEMLLGLLYLASSASFNAVLSMAILGMYASYILPIIYMLLNGRKEGVRRPGPFSLGRIGGITINLIATIWLAFAMIFSMFPNYQPVTPQNMNYSVVVMGAWCLLGGVYYFGFGRGKYSGPAIEVLEMVE</sequence>
<protein>
    <recommendedName>
        <fullName evidence="9">Amino acid permease/ SLC12A domain-containing protein</fullName>
    </recommendedName>
</protein>